<gene>
    <name evidence="2" type="ORF">MACH07_01660</name>
</gene>
<keyword evidence="3" id="KW-1185">Reference proteome</keyword>
<evidence type="ECO:0000313" key="3">
    <source>
        <dbReference type="Proteomes" id="UP001330184"/>
    </source>
</evidence>
<organism evidence="2 3">
    <name type="scientific">Flagellimonas marinaquae</name>
    <dbReference type="NCBI Taxonomy" id="254955"/>
    <lineage>
        <taxon>Bacteria</taxon>
        <taxon>Pseudomonadati</taxon>
        <taxon>Bacteroidota</taxon>
        <taxon>Flavobacteriia</taxon>
        <taxon>Flavobacteriales</taxon>
        <taxon>Flavobacteriaceae</taxon>
        <taxon>Flagellimonas</taxon>
    </lineage>
</organism>
<name>A0AA48HKR7_9FLAO</name>
<dbReference type="EMBL" id="AP027268">
    <property type="protein sequence ID" value="BDW91334.1"/>
    <property type="molecule type" value="Genomic_DNA"/>
</dbReference>
<feature type="compositionally biased region" description="Polar residues" evidence="1">
    <location>
        <begin position="58"/>
        <end position="70"/>
    </location>
</feature>
<proteinExistence type="predicted"/>
<evidence type="ECO:0000313" key="2">
    <source>
        <dbReference type="EMBL" id="BDW91334.1"/>
    </source>
</evidence>
<protein>
    <submittedName>
        <fullName evidence="2">Uncharacterized protein</fullName>
    </submittedName>
</protein>
<evidence type="ECO:0000256" key="1">
    <source>
        <dbReference type="SAM" id="MobiDB-lite"/>
    </source>
</evidence>
<dbReference type="RefSeq" id="WP_338195833.1">
    <property type="nucleotide sequence ID" value="NZ_AP027268.1"/>
</dbReference>
<dbReference type="Proteomes" id="UP001330184">
    <property type="component" value="Chromosome"/>
</dbReference>
<accession>A0AA48HKR7</accession>
<feature type="region of interest" description="Disordered" evidence="1">
    <location>
        <begin position="38"/>
        <end position="80"/>
    </location>
</feature>
<dbReference type="AlphaFoldDB" id="A0AA48HKR7"/>
<feature type="compositionally biased region" description="Basic and acidic residues" evidence="1">
    <location>
        <begin position="38"/>
        <end position="48"/>
    </location>
</feature>
<sequence length="392" mass="44992">MKRIYVLLLTGMVFGVQSTEAQFMKKLKKAAKKELNKTLDGKEEEEAKTAAPAKPVSGMSNQNTPETTNADEPASHTEEQEEMVNLYEITEPYVFMHNRNKVKAWPLYKKDYTDEKGLSGTYYLSSVMLDQVGSHFAEFPLFAYGGFSLEYDPKAYNGTMHLSDEAKNHFVILEEYKELVDRGTFIIEFANFAGPEAMKMKRAYAIEKDVLIVAPPVVPIKGQKYGNEWIGNDQYLLIGRDLAHLQDLLQTPEYVKKRSVEVFDMLQMHLEEQSLANAPALPARGMKNASLEADGLRFIKERAAYYKWKEQPVYAYIQSNDWNIITHALTGVPLRRELKLITVMKTPEGNYKREGFFIGQKYNGSSYGKSYMLMNDQRIYYVKKEEALKYKS</sequence>
<reference evidence="2 3" key="1">
    <citation type="submission" date="2023-01" db="EMBL/GenBank/DDBJ databases">
        <title>Complete genome sequence of Muricauda aquimarina strain IFOP_LL357.</title>
        <authorList>
            <person name="Gajardo G."/>
            <person name="Ueki S."/>
            <person name="Maruyama F."/>
        </authorList>
    </citation>
    <scope>NUCLEOTIDE SEQUENCE [LARGE SCALE GENOMIC DNA]</scope>
    <source>
        <strain evidence="2 3">IFOP_LL357</strain>
    </source>
</reference>